<dbReference type="Proteomes" id="UP001066276">
    <property type="component" value="Chromosome 2_2"/>
</dbReference>
<name>A0AAV7UUN5_PLEWA</name>
<comment type="caution">
    <text evidence="1">The sequence shown here is derived from an EMBL/GenBank/DDBJ whole genome shotgun (WGS) entry which is preliminary data.</text>
</comment>
<sequence>MEIAFRLSLHTFTYTSCLSGLPRLEVGLVKRKTEAIGFFISPLREASPTPGNLPPDSGALACITEEF</sequence>
<evidence type="ECO:0000313" key="2">
    <source>
        <dbReference type="Proteomes" id="UP001066276"/>
    </source>
</evidence>
<gene>
    <name evidence="1" type="ORF">NDU88_001593</name>
</gene>
<reference evidence="1" key="1">
    <citation type="journal article" date="2022" name="bioRxiv">
        <title>Sequencing and chromosome-scale assembly of the giantPleurodeles waltlgenome.</title>
        <authorList>
            <person name="Brown T."/>
            <person name="Elewa A."/>
            <person name="Iarovenko S."/>
            <person name="Subramanian E."/>
            <person name="Araus A.J."/>
            <person name="Petzold A."/>
            <person name="Susuki M."/>
            <person name="Suzuki K.-i.T."/>
            <person name="Hayashi T."/>
            <person name="Toyoda A."/>
            <person name="Oliveira C."/>
            <person name="Osipova E."/>
            <person name="Leigh N.D."/>
            <person name="Simon A."/>
            <person name="Yun M.H."/>
        </authorList>
    </citation>
    <scope>NUCLEOTIDE SEQUENCE</scope>
    <source>
        <strain evidence="1">20211129_DDA</strain>
        <tissue evidence="1">Liver</tissue>
    </source>
</reference>
<keyword evidence="2" id="KW-1185">Reference proteome</keyword>
<proteinExistence type="predicted"/>
<dbReference type="AlphaFoldDB" id="A0AAV7UUN5"/>
<dbReference type="EMBL" id="JANPWB010000004">
    <property type="protein sequence ID" value="KAJ1192282.1"/>
    <property type="molecule type" value="Genomic_DNA"/>
</dbReference>
<protein>
    <submittedName>
        <fullName evidence="1">Uncharacterized protein</fullName>
    </submittedName>
</protein>
<evidence type="ECO:0000313" key="1">
    <source>
        <dbReference type="EMBL" id="KAJ1192282.1"/>
    </source>
</evidence>
<organism evidence="1 2">
    <name type="scientific">Pleurodeles waltl</name>
    <name type="common">Iberian ribbed newt</name>
    <dbReference type="NCBI Taxonomy" id="8319"/>
    <lineage>
        <taxon>Eukaryota</taxon>
        <taxon>Metazoa</taxon>
        <taxon>Chordata</taxon>
        <taxon>Craniata</taxon>
        <taxon>Vertebrata</taxon>
        <taxon>Euteleostomi</taxon>
        <taxon>Amphibia</taxon>
        <taxon>Batrachia</taxon>
        <taxon>Caudata</taxon>
        <taxon>Salamandroidea</taxon>
        <taxon>Salamandridae</taxon>
        <taxon>Pleurodelinae</taxon>
        <taxon>Pleurodeles</taxon>
    </lineage>
</organism>
<accession>A0AAV7UUN5</accession>